<dbReference type="AlphaFoldDB" id="A0A4Y1RF62"/>
<gene>
    <name evidence="1" type="ORF">Prudu_013614</name>
</gene>
<evidence type="ECO:0000313" key="1">
    <source>
        <dbReference type="EMBL" id="BBH02900.1"/>
    </source>
</evidence>
<dbReference type="EMBL" id="AP019301">
    <property type="protein sequence ID" value="BBH02900.1"/>
    <property type="molecule type" value="Genomic_DNA"/>
</dbReference>
<proteinExistence type="predicted"/>
<name>A0A4Y1RF62_PRUDU</name>
<sequence>MKIQNRTIRNGFNSYRVTQLASHSIVRALRPLPTRSSLLAQLPIHSICVRMLSLSLFALSRGSLSLSLLNRETPPRPHLLEMETIVILVCYNGKWVISKKMCKYEEGDSKGLIVPRTSTFAELLDRVHHISNTNSREDKVCLKFSVLVASNEWKHIKIELQGIPQPKQLSSIGHLMDNIGLKEEGA</sequence>
<organism evidence="1">
    <name type="scientific">Prunus dulcis</name>
    <name type="common">Almond</name>
    <name type="synonym">Amygdalus dulcis</name>
    <dbReference type="NCBI Taxonomy" id="3755"/>
    <lineage>
        <taxon>Eukaryota</taxon>
        <taxon>Viridiplantae</taxon>
        <taxon>Streptophyta</taxon>
        <taxon>Embryophyta</taxon>
        <taxon>Tracheophyta</taxon>
        <taxon>Spermatophyta</taxon>
        <taxon>Magnoliopsida</taxon>
        <taxon>eudicotyledons</taxon>
        <taxon>Gunneridae</taxon>
        <taxon>Pentapetalae</taxon>
        <taxon>rosids</taxon>
        <taxon>fabids</taxon>
        <taxon>Rosales</taxon>
        <taxon>Rosaceae</taxon>
        <taxon>Amygdaloideae</taxon>
        <taxon>Amygdaleae</taxon>
        <taxon>Prunus</taxon>
    </lineage>
</organism>
<protein>
    <submittedName>
        <fullName evidence="1">NB-ARC domain-containing disease resistance protein</fullName>
    </submittedName>
</protein>
<reference evidence="1" key="1">
    <citation type="journal article" date="2019" name="Science">
        <title>Mutation of a bHLH transcription factor allowed almond domestication.</title>
        <authorList>
            <person name="Sanchez-Perez R."/>
            <person name="Pavan S."/>
            <person name="Mazzeo R."/>
            <person name="Moldovan C."/>
            <person name="Aiese Cigliano R."/>
            <person name="Del Cueto J."/>
            <person name="Ricciardi F."/>
            <person name="Lotti C."/>
            <person name="Ricciardi L."/>
            <person name="Dicenta F."/>
            <person name="Lopez-Marques R.L."/>
            <person name="Lindberg Moller B."/>
        </authorList>
    </citation>
    <scope>NUCLEOTIDE SEQUENCE</scope>
</reference>
<accession>A0A4Y1RF62</accession>